<gene>
    <name evidence="4" type="ORF">Pfra01_002209800</name>
</gene>
<accession>A0A9W6Y5I2</accession>
<keyword evidence="1" id="KW-0863">Zinc-finger</keyword>
<dbReference type="SUPFAM" id="SSF57756">
    <property type="entry name" value="Retrovirus zinc finger-like domains"/>
    <property type="match status" value="1"/>
</dbReference>
<dbReference type="OrthoDB" id="115068at2759"/>
<name>A0A9W6Y5I2_9STRA</name>
<dbReference type="PROSITE" id="PS50158">
    <property type="entry name" value="ZF_CCHC"/>
    <property type="match status" value="1"/>
</dbReference>
<feature type="domain" description="CCHC-type" evidence="3">
    <location>
        <begin position="66"/>
        <end position="79"/>
    </location>
</feature>
<keyword evidence="5" id="KW-1185">Reference proteome</keyword>
<evidence type="ECO:0000313" key="4">
    <source>
        <dbReference type="EMBL" id="GMF53434.1"/>
    </source>
</evidence>
<dbReference type="GO" id="GO:0003676">
    <property type="term" value="F:nucleic acid binding"/>
    <property type="evidence" value="ECO:0007669"/>
    <property type="project" value="InterPro"/>
</dbReference>
<dbReference type="Gene3D" id="4.10.60.10">
    <property type="entry name" value="Zinc finger, CCHC-type"/>
    <property type="match status" value="1"/>
</dbReference>
<feature type="region of interest" description="Disordered" evidence="2">
    <location>
        <begin position="1"/>
        <end position="64"/>
    </location>
</feature>
<keyword evidence="1" id="KW-0862">Zinc</keyword>
<organism evidence="4 5">
    <name type="scientific">Phytophthora fragariaefolia</name>
    <dbReference type="NCBI Taxonomy" id="1490495"/>
    <lineage>
        <taxon>Eukaryota</taxon>
        <taxon>Sar</taxon>
        <taxon>Stramenopiles</taxon>
        <taxon>Oomycota</taxon>
        <taxon>Peronosporomycetes</taxon>
        <taxon>Peronosporales</taxon>
        <taxon>Peronosporaceae</taxon>
        <taxon>Phytophthora</taxon>
    </lineage>
</organism>
<evidence type="ECO:0000256" key="2">
    <source>
        <dbReference type="SAM" id="MobiDB-lite"/>
    </source>
</evidence>
<dbReference type="InterPro" id="IPR001878">
    <property type="entry name" value="Znf_CCHC"/>
</dbReference>
<feature type="compositionally biased region" description="Basic and acidic residues" evidence="2">
    <location>
        <begin position="113"/>
        <end position="126"/>
    </location>
</feature>
<evidence type="ECO:0000256" key="1">
    <source>
        <dbReference type="PROSITE-ProRule" id="PRU00047"/>
    </source>
</evidence>
<dbReference type="InterPro" id="IPR036875">
    <property type="entry name" value="Znf_CCHC_sf"/>
</dbReference>
<evidence type="ECO:0000259" key="3">
    <source>
        <dbReference type="PROSITE" id="PS50158"/>
    </source>
</evidence>
<keyword evidence="1" id="KW-0479">Metal-binding</keyword>
<dbReference type="AlphaFoldDB" id="A0A9W6Y5I2"/>
<evidence type="ECO:0000313" key="5">
    <source>
        <dbReference type="Proteomes" id="UP001165121"/>
    </source>
</evidence>
<feature type="region of interest" description="Disordered" evidence="2">
    <location>
        <begin position="206"/>
        <end position="226"/>
    </location>
</feature>
<proteinExistence type="predicted"/>
<dbReference type="SMART" id="SM00343">
    <property type="entry name" value="ZnF_C2HC"/>
    <property type="match status" value="1"/>
</dbReference>
<dbReference type="Proteomes" id="UP001165121">
    <property type="component" value="Unassembled WGS sequence"/>
</dbReference>
<comment type="caution">
    <text evidence="4">The sequence shown here is derived from an EMBL/GenBank/DDBJ whole genome shotgun (WGS) entry which is preliminary data.</text>
</comment>
<protein>
    <submittedName>
        <fullName evidence="4">Unnamed protein product</fullName>
    </submittedName>
</protein>
<dbReference type="EMBL" id="BSXT01003278">
    <property type="protein sequence ID" value="GMF53434.1"/>
    <property type="molecule type" value="Genomic_DNA"/>
</dbReference>
<reference evidence="4" key="1">
    <citation type="submission" date="2023-04" db="EMBL/GenBank/DDBJ databases">
        <title>Phytophthora fragariaefolia NBRC 109709.</title>
        <authorList>
            <person name="Ichikawa N."/>
            <person name="Sato H."/>
            <person name="Tonouchi N."/>
        </authorList>
    </citation>
    <scope>NUCLEOTIDE SEQUENCE</scope>
    <source>
        <strain evidence="4">NBRC 109709</strain>
    </source>
</reference>
<sequence>MKQRKEKAASSSDESDAKPRRKKAKATVKQVTTSDGRNDSRAPVERGRAFDSRRRNGGGQANDSSCFRCGQAGHWSAQCTTECIAMRASNQVTLHGSVRMLLMAAACMPTENESDKNNGEETKEEHSDVEDETDEDVKTAPDATSKMDGDVPDVVQMMANEAASRDEGRAAGYVASVRPAMASVRFVRADREKGMASSVDHSVALGGEQLVTGEGASQLRTGEGER</sequence>
<dbReference type="Pfam" id="PF00098">
    <property type="entry name" value="zf-CCHC"/>
    <property type="match status" value="1"/>
</dbReference>
<dbReference type="GO" id="GO:0008270">
    <property type="term" value="F:zinc ion binding"/>
    <property type="evidence" value="ECO:0007669"/>
    <property type="project" value="UniProtKB-KW"/>
</dbReference>
<feature type="compositionally biased region" description="Basic and acidic residues" evidence="2">
    <location>
        <begin position="36"/>
        <end position="54"/>
    </location>
</feature>
<feature type="region of interest" description="Disordered" evidence="2">
    <location>
        <begin position="110"/>
        <end position="150"/>
    </location>
</feature>